<sequence>MNKTEFIQELRQELGGETTSREAEQVLDAVLNTIARSVQRKSQVKFRGFGTFGIKRRQARVVRHPGHGGKLFVHESSTMKFRPSGRLWKK</sequence>
<proteinExistence type="inferred from homology"/>
<reference evidence="5" key="1">
    <citation type="submission" date="2022-06" db="EMBL/GenBank/DDBJ databases">
        <title>Akkermansia biwalacus sp. nov., an anaerobic mucin-degrading bacterium isolated from human intestine.</title>
        <authorList>
            <person name="Kobayashi Y."/>
            <person name="Inoue S."/>
            <person name="Kawahara T."/>
            <person name="Kohda N."/>
        </authorList>
    </citation>
    <scope>NUCLEOTIDE SEQUENCE</scope>
    <source>
        <strain evidence="5">WON2089</strain>
    </source>
</reference>
<keyword evidence="6" id="KW-1185">Reference proteome</keyword>
<dbReference type="SMART" id="SM00411">
    <property type="entry name" value="BHL"/>
    <property type="match status" value="1"/>
</dbReference>
<comment type="similarity">
    <text evidence="1 4">Belongs to the bacterial histone-like protein family.</text>
</comment>
<dbReference type="Gene3D" id="4.10.520.10">
    <property type="entry name" value="IHF-like DNA-binding proteins"/>
    <property type="match status" value="1"/>
</dbReference>
<keyword evidence="2" id="KW-0226">DNA condensation</keyword>
<dbReference type="PANTHER" id="PTHR33175:SF3">
    <property type="entry name" value="DNA-BINDING PROTEIN HU-BETA"/>
    <property type="match status" value="1"/>
</dbReference>
<evidence type="ECO:0000256" key="3">
    <source>
        <dbReference type="ARBA" id="ARBA00023125"/>
    </source>
</evidence>
<accession>A0ABN6QI03</accession>
<evidence type="ECO:0000256" key="1">
    <source>
        <dbReference type="ARBA" id="ARBA00010529"/>
    </source>
</evidence>
<dbReference type="Proteomes" id="UP001062263">
    <property type="component" value="Chromosome"/>
</dbReference>
<dbReference type="PANTHER" id="PTHR33175">
    <property type="entry name" value="DNA-BINDING PROTEIN HU"/>
    <property type="match status" value="1"/>
</dbReference>
<name>A0ABN6QI03_9BACT</name>
<evidence type="ECO:0000313" key="6">
    <source>
        <dbReference type="Proteomes" id="UP001062263"/>
    </source>
</evidence>
<protein>
    <recommendedName>
        <fullName evidence="7">HU family DNA-binding protein</fullName>
    </recommendedName>
</protein>
<dbReference type="EMBL" id="AP025943">
    <property type="protein sequence ID" value="BDL43358.1"/>
    <property type="molecule type" value="Genomic_DNA"/>
</dbReference>
<gene>
    <name evidence="5" type="ORF">Abiwalacus_09320</name>
</gene>
<dbReference type="RefSeq" id="WP_215435484.1">
    <property type="nucleotide sequence ID" value="NZ_AP025943.1"/>
</dbReference>
<evidence type="ECO:0000313" key="5">
    <source>
        <dbReference type="EMBL" id="BDL43358.1"/>
    </source>
</evidence>
<evidence type="ECO:0008006" key="7">
    <source>
        <dbReference type="Google" id="ProtNLM"/>
    </source>
</evidence>
<dbReference type="InterPro" id="IPR000119">
    <property type="entry name" value="Hist_DNA-bd"/>
</dbReference>
<dbReference type="InterPro" id="IPR010992">
    <property type="entry name" value="IHF-like_DNA-bd_dom_sf"/>
</dbReference>
<keyword evidence="3" id="KW-0238">DNA-binding</keyword>
<evidence type="ECO:0000256" key="4">
    <source>
        <dbReference type="RuleBase" id="RU003939"/>
    </source>
</evidence>
<organism evidence="5 6">
    <name type="scientific">Akkermansia biwaensis</name>
    <dbReference type="NCBI Taxonomy" id="2946555"/>
    <lineage>
        <taxon>Bacteria</taxon>
        <taxon>Pseudomonadati</taxon>
        <taxon>Verrucomicrobiota</taxon>
        <taxon>Verrucomicrobiia</taxon>
        <taxon>Verrucomicrobiales</taxon>
        <taxon>Akkermansiaceae</taxon>
        <taxon>Akkermansia</taxon>
    </lineage>
</organism>
<dbReference type="Pfam" id="PF00216">
    <property type="entry name" value="Bac_DNA_binding"/>
    <property type="match status" value="1"/>
</dbReference>
<evidence type="ECO:0000256" key="2">
    <source>
        <dbReference type="ARBA" id="ARBA00023067"/>
    </source>
</evidence>
<dbReference type="SUPFAM" id="SSF47729">
    <property type="entry name" value="IHF-like DNA-binding proteins"/>
    <property type="match status" value="1"/>
</dbReference>